<dbReference type="InterPro" id="IPR009057">
    <property type="entry name" value="Homeodomain-like_sf"/>
</dbReference>
<dbReference type="SUPFAM" id="SSF46689">
    <property type="entry name" value="Homeodomain-like"/>
    <property type="match status" value="1"/>
</dbReference>
<dbReference type="EMBL" id="CP048833">
    <property type="protein sequence ID" value="QJP08816.1"/>
    <property type="molecule type" value="Genomic_DNA"/>
</dbReference>
<evidence type="ECO:0000313" key="7">
    <source>
        <dbReference type="Proteomes" id="UP000502549"/>
    </source>
</evidence>
<dbReference type="InterPro" id="IPR011051">
    <property type="entry name" value="RmlC_Cupin_sf"/>
</dbReference>
<evidence type="ECO:0000256" key="2">
    <source>
        <dbReference type="ARBA" id="ARBA00023015"/>
    </source>
</evidence>
<dbReference type="InterPro" id="IPR014710">
    <property type="entry name" value="RmlC-like_jellyroll"/>
</dbReference>
<dbReference type="GO" id="GO:0003700">
    <property type="term" value="F:DNA-binding transcription factor activity"/>
    <property type="evidence" value="ECO:0007669"/>
    <property type="project" value="InterPro"/>
</dbReference>
<evidence type="ECO:0000256" key="3">
    <source>
        <dbReference type="ARBA" id="ARBA00023125"/>
    </source>
</evidence>
<name>A0A7Z3BL58_9PSED</name>
<proteinExistence type="predicted"/>
<dbReference type="PROSITE" id="PS01124">
    <property type="entry name" value="HTH_ARAC_FAMILY_2"/>
    <property type="match status" value="1"/>
</dbReference>
<dbReference type="Proteomes" id="UP000502549">
    <property type="component" value="Chromosome"/>
</dbReference>
<keyword evidence="2" id="KW-0805">Transcription regulation</keyword>
<dbReference type="Gene3D" id="2.60.120.10">
    <property type="entry name" value="Jelly Rolls"/>
    <property type="match status" value="1"/>
</dbReference>
<dbReference type="SUPFAM" id="SSF51182">
    <property type="entry name" value="RmlC-like cupins"/>
    <property type="match status" value="1"/>
</dbReference>
<dbReference type="SMART" id="SM00342">
    <property type="entry name" value="HTH_ARAC"/>
    <property type="match status" value="1"/>
</dbReference>
<dbReference type="AlphaFoldDB" id="A0A7Z3BL58"/>
<dbReference type="GO" id="GO:0043565">
    <property type="term" value="F:sequence-specific DNA binding"/>
    <property type="evidence" value="ECO:0007669"/>
    <property type="project" value="InterPro"/>
</dbReference>
<evidence type="ECO:0000256" key="1">
    <source>
        <dbReference type="ARBA" id="ARBA00022491"/>
    </source>
</evidence>
<dbReference type="CDD" id="cd06124">
    <property type="entry name" value="cupin_NimR-like_N"/>
    <property type="match status" value="1"/>
</dbReference>
<dbReference type="InterPro" id="IPR020449">
    <property type="entry name" value="Tscrpt_reg_AraC-type_HTH"/>
</dbReference>
<dbReference type="PANTHER" id="PTHR11019:SF159">
    <property type="entry name" value="TRANSCRIPTIONAL REGULATOR-RELATED"/>
    <property type="match status" value="1"/>
</dbReference>
<evidence type="ECO:0000313" key="6">
    <source>
        <dbReference type="EMBL" id="QJP08816.1"/>
    </source>
</evidence>
<feature type="domain" description="HTH araC/xylS-type" evidence="5">
    <location>
        <begin position="154"/>
        <end position="254"/>
    </location>
</feature>
<dbReference type="KEGG" id="pmui:G4G71_13355"/>
<keyword evidence="3" id="KW-0238">DNA-binding</keyword>
<sequence>MLNIPLASVDDVDRAVLAIGTDYPLGTLLQPHSHRRAQFLYGMSGLMEVETEDGAWVIPPYSGVWIPAGKRHRVLMRGVSTRSLYIDPRVPVRDTLLCQALTVSPLLHELLLASVEVPALHDEDGRDGDLLRLLLHELRQAPSLPLFAPLPAHPRLAELCRDFLRAPDIGVTADAWAAELHCSTRTFSRLFRQQTGLSFGAWRQQACLLAAVTRLSAGTPVTRVALELGYDSPSAFSSMFRRSLGVAPSSYQTTAQPAARAP</sequence>
<keyword evidence="7" id="KW-1185">Reference proteome</keyword>
<keyword evidence="1" id="KW-0678">Repressor</keyword>
<reference evidence="6 7" key="1">
    <citation type="submission" date="2020-02" db="EMBL/GenBank/DDBJ databases">
        <title>Complete genome sequence of Pseudomonas multiresinivorans ORNL1.</title>
        <authorList>
            <person name="Podar M."/>
        </authorList>
    </citation>
    <scope>NUCLEOTIDE SEQUENCE [LARGE SCALE GENOMIC DNA]</scope>
    <source>
        <strain evidence="7">populi</strain>
    </source>
</reference>
<protein>
    <submittedName>
        <fullName evidence="6">Helix-turn-helix transcriptional regulator</fullName>
    </submittedName>
</protein>
<keyword evidence="4" id="KW-0804">Transcription</keyword>
<dbReference type="Gene3D" id="1.10.10.60">
    <property type="entry name" value="Homeodomain-like"/>
    <property type="match status" value="2"/>
</dbReference>
<gene>
    <name evidence="6" type="ORF">G4G71_13355</name>
</gene>
<dbReference type="Pfam" id="PF12833">
    <property type="entry name" value="HTH_18"/>
    <property type="match status" value="1"/>
</dbReference>
<accession>A0A7Z3BL58</accession>
<dbReference type="PRINTS" id="PR00032">
    <property type="entry name" value="HTHARAC"/>
</dbReference>
<organism evidence="6 7">
    <name type="scientific">Pseudomonas multiresinivorans</name>
    <dbReference type="NCBI Taxonomy" id="95301"/>
    <lineage>
        <taxon>Bacteria</taxon>
        <taxon>Pseudomonadati</taxon>
        <taxon>Pseudomonadota</taxon>
        <taxon>Gammaproteobacteria</taxon>
        <taxon>Pseudomonadales</taxon>
        <taxon>Pseudomonadaceae</taxon>
        <taxon>Pseudomonas</taxon>
    </lineage>
</organism>
<dbReference type="FunFam" id="1.10.10.60:FF:000132">
    <property type="entry name" value="AraC family transcriptional regulator"/>
    <property type="match status" value="1"/>
</dbReference>
<evidence type="ECO:0000256" key="4">
    <source>
        <dbReference type="ARBA" id="ARBA00023163"/>
    </source>
</evidence>
<dbReference type="RefSeq" id="WP_169938279.1">
    <property type="nucleotide sequence ID" value="NZ_CP048833.1"/>
</dbReference>
<dbReference type="PANTHER" id="PTHR11019">
    <property type="entry name" value="HTH-TYPE TRANSCRIPTIONAL REGULATOR NIMR"/>
    <property type="match status" value="1"/>
</dbReference>
<evidence type="ECO:0000259" key="5">
    <source>
        <dbReference type="PROSITE" id="PS01124"/>
    </source>
</evidence>
<dbReference type="InterPro" id="IPR018060">
    <property type="entry name" value="HTH_AraC"/>
</dbReference>